<gene>
    <name evidence="2" type="ORF">Z518_08025</name>
</gene>
<dbReference type="RefSeq" id="XP_013269222.1">
    <property type="nucleotide sequence ID" value="XM_013413768.1"/>
</dbReference>
<name>A0A0D2IFP6_9EURO</name>
<feature type="compositionally biased region" description="Basic and acidic residues" evidence="1">
    <location>
        <begin position="94"/>
        <end position="106"/>
    </location>
</feature>
<dbReference type="Proteomes" id="UP000053617">
    <property type="component" value="Unassembled WGS sequence"/>
</dbReference>
<proteinExistence type="predicted"/>
<keyword evidence="3" id="KW-1185">Reference proteome</keyword>
<evidence type="ECO:0000313" key="2">
    <source>
        <dbReference type="EMBL" id="KIX02086.1"/>
    </source>
</evidence>
<protein>
    <submittedName>
        <fullName evidence="2">Uncharacterized protein</fullName>
    </submittedName>
</protein>
<dbReference type="AlphaFoldDB" id="A0A0D2IFP6"/>
<dbReference type="EMBL" id="KN847480">
    <property type="protein sequence ID" value="KIX02086.1"/>
    <property type="molecule type" value="Genomic_DNA"/>
</dbReference>
<dbReference type="GeneID" id="25296096"/>
<organism evidence="2 3">
    <name type="scientific">Rhinocladiella mackenziei CBS 650.93</name>
    <dbReference type="NCBI Taxonomy" id="1442369"/>
    <lineage>
        <taxon>Eukaryota</taxon>
        <taxon>Fungi</taxon>
        <taxon>Dikarya</taxon>
        <taxon>Ascomycota</taxon>
        <taxon>Pezizomycotina</taxon>
        <taxon>Eurotiomycetes</taxon>
        <taxon>Chaetothyriomycetidae</taxon>
        <taxon>Chaetothyriales</taxon>
        <taxon>Herpotrichiellaceae</taxon>
        <taxon>Rhinocladiella</taxon>
    </lineage>
</organism>
<feature type="region of interest" description="Disordered" evidence="1">
    <location>
        <begin position="79"/>
        <end position="106"/>
    </location>
</feature>
<reference evidence="2 3" key="1">
    <citation type="submission" date="2015-01" db="EMBL/GenBank/DDBJ databases">
        <title>The Genome Sequence of Rhinocladiella mackenzie CBS 650.93.</title>
        <authorList>
            <consortium name="The Broad Institute Genomics Platform"/>
            <person name="Cuomo C."/>
            <person name="de Hoog S."/>
            <person name="Gorbushina A."/>
            <person name="Stielow B."/>
            <person name="Teixiera M."/>
            <person name="Abouelleil A."/>
            <person name="Chapman S.B."/>
            <person name="Priest M."/>
            <person name="Young S.K."/>
            <person name="Wortman J."/>
            <person name="Nusbaum C."/>
            <person name="Birren B."/>
        </authorList>
    </citation>
    <scope>NUCLEOTIDE SEQUENCE [LARGE SCALE GENOMIC DNA]</scope>
    <source>
        <strain evidence="2 3">CBS 650.93</strain>
    </source>
</reference>
<sequence>MKQNVATTGVTNATWLKDLADYRKQAELLIEMKEEEDKEVGQRLWEVATRKVKERTRKIIALRALRARWNTLKAGDWRKAETADGVSDGEAAPEEERPNQDDRADIDISEMGHGMSHAAAPSCWLCKRRRVMEMDLGRSR</sequence>
<dbReference type="VEuPathDB" id="FungiDB:Z518_08025"/>
<accession>A0A0D2IFP6</accession>
<evidence type="ECO:0000313" key="3">
    <source>
        <dbReference type="Proteomes" id="UP000053617"/>
    </source>
</evidence>
<evidence type="ECO:0000256" key="1">
    <source>
        <dbReference type="SAM" id="MobiDB-lite"/>
    </source>
</evidence>
<dbReference type="HOGENOM" id="CLU_1836236_0_0_1"/>